<keyword evidence="4" id="KW-1185">Reference proteome</keyword>
<proteinExistence type="predicted"/>
<name>A0A0D3JXV2_EMIH1</name>
<dbReference type="PANTHER" id="PTHR40855:SF1">
    <property type="entry name" value="CLAVAMINATE SYNTHASE-LIKE PROTEIN"/>
    <property type="match status" value="1"/>
</dbReference>
<keyword evidence="2" id="KW-0472">Membrane</keyword>
<keyword evidence="2" id="KW-0812">Transmembrane</keyword>
<evidence type="ECO:0000313" key="3">
    <source>
        <dbReference type="EnsemblProtists" id="EOD28337"/>
    </source>
</evidence>
<reference evidence="3" key="2">
    <citation type="submission" date="2024-10" db="UniProtKB">
        <authorList>
            <consortium name="EnsemblProtists"/>
        </authorList>
    </citation>
    <scope>IDENTIFICATION</scope>
</reference>
<accession>A0A0D3JXV2</accession>
<evidence type="ECO:0000313" key="4">
    <source>
        <dbReference type="Proteomes" id="UP000013827"/>
    </source>
</evidence>
<dbReference type="GeneID" id="17273882"/>
<feature type="transmembrane region" description="Helical" evidence="2">
    <location>
        <begin position="645"/>
        <end position="667"/>
    </location>
</feature>
<dbReference type="RefSeq" id="XP_005780766.1">
    <property type="nucleotide sequence ID" value="XM_005780709.1"/>
</dbReference>
<dbReference type="eggNOG" id="ENOG502RZ0E">
    <property type="taxonomic scope" value="Eukaryota"/>
</dbReference>
<evidence type="ECO:0000256" key="1">
    <source>
        <dbReference type="SAM" id="MobiDB-lite"/>
    </source>
</evidence>
<dbReference type="PaxDb" id="2903-EOD28337"/>
<dbReference type="PANTHER" id="PTHR40855">
    <property type="entry name" value="DIOX_N DOMAIN-CONTAINING PROTEIN"/>
    <property type="match status" value="1"/>
</dbReference>
<evidence type="ECO:0008006" key="5">
    <source>
        <dbReference type="Google" id="ProtNLM"/>
    </source>
</evidence>
<dbReference type="AlphaFoldDB" id="A0A0D3JXV2"/>
<feature type="compositionally biased region" description="Pro residues" evidence="1">
    <location>
        <begin position="618"/>
        <end position="635"/>
    </location>
</feature>
<keyword evidence="2" id="KW-1133">Transmembrane helix</keyword>
<sequence length="699" mass="72900">MLGLSLYALAADPPPFHPVSIPHSGLVDGSSSTALISALASSGVVAIKGIPGYAALRSDILAATPACAATPAAAAHTFPDGTTRRTLATHSLPGAGRVQPLASAEGECAAFERAAAPFRALVAAATNLFAERLSSSLRARAPLLVAEDGTEFNSLHDVSTAGEHLEHFHAYTRATPSSHGPASPPTIDLHTDQGIFIAFTPALMVSATGEPDAAADAGRFEVGLADGSRAEAHFDPDSLVFLLGDGIHQVLPKDAAPRLRAAPHALSAPPTGAGGARAWYGRMVLPPKEAVIPASLSENRKTFGTLRAIMAGTIFCWNRCMNTTEDRGVWYGVSDEICAEQGKQLQCTDVRGHIYNSSYDRHGDPRARDYNPNCVAPGAPHVNSDFPTLPGYPTDPEVCNQEAWDAFSATDGFEFSTALGPRGKLMWNVVEGEGGPAIESKMAYNGLFGYTSWGLRNNALGAGKNGMQGAWVAMALPGDDYTLTGDTQPEPRAASSCGLNLSLPGSILPYQIDEVHSRFRFWKGSGQPDSAANQGRHGEPIPTVPDTLYNKSIHATGCFSSMSFTASVLGEEAITIDGSDNVIWAANVENAYVESHGRSNRGIVVIEWRTGATEFRDYPPPPLPAPPPPAPPAAPPSSGGGGLSAAAIGGIVGGVVGGLAVGLLAYYCGLKAGWFATAGDKTAAKGASYQPRQGTEQRM</sequence>
<reference evidence="4" key="1">
    <citation type="journal article" date="2013" name="Nature">
        <title>Pan genome of the phytoplankton Emiliania underpins its global distribution.</title>
        <authorList>
            <person name="Read B.A."/>
            <person name="Kegel J."/>
            <person name="Klute M.J."/>
            <person name="Kuo A."/>
            <person name="Lefebvre S.C."/>
            <person name="Maumus F."/>
            <person name="Mayer C."/>
            <person name="Miller J."/>
            <person name="Monier A."/>
            <person name="Salamov A."/>
            <person name="Young J."/>
            <person name="Aguilar M."/>
            <person name="Claverie J.M."/>
            <person name="Frickenhaus S."/>
            <person name="Gonzalez K."/>
            <person name="Herman E.K."/>
            <person name="Lin Y.C."/>
            <person name="Napier J."/>
            <person name="Ogata H."/>
            <person name="Sarno A.F."/>
            <person name="Shmutz J."/>
            <person name="Schroeder D."/>
            <person name="de Vargas C."/>
            <person name="Verret F."/>
            <person name="von Dassow P."/>
            <person name="Valentin K."/>
            <person name="Van de Peer Y."/>
            <person name="Wheeler G."/>
            <person name="Dacks J.B."/>
            <person name="Delwiche C.F."/>
            <person name="Dyhrman S.T."/>
            <person name="Glockner G."/>
            <person name="John U."/>
            <person name="Richards T."/>
            <person name="Worden A.Z."/>
            <person name="Zhang X."/>
            <person name="Grigoriev I.V."/>
            <person name="Allen A.E."/>
            <person name="Bidle K."/>
            <person name="Borodovsky M."/>
            <person name="Bowler C."/>
            <person name="Brownlee C."/>
            <person name="Cock J.M."/>
            <person name="Elias M."/>
            <person name="Gladyshev V.N."/>
            <person name="Groth M."/>
            <person name="Guda C."/>
            <person name="Hadaegh A."/>
            <person name="Iglesias-Rodriguez M.D."/>
            <person name="Jenkins J."/>
            <person name="Jones B.M."/>
            <person name="Lawson T."/>
            <person name="Leese F."/>
            <person name="Lindquist E."/>
            <person name="Lobanov A."/>
            <person name="Lomsadze A."/>
            <person name="Malik S.B."/>
            <person name="Marsh M.E."/>
            <person name="Mackinder L."/>
            <person name="Mock T."/>
            <person name="Mueller-Roeber B."/>
            <person name="Pagarete A."/>
            <person name="Parker M."/>
            <person name="Probert I."/>
            <person name="Quesneville H."/>
            <person name="Raines C."/>
            <person name="Rensing S.A."/>
            <person name="Riano-Pachon D.M."/>
            <person name="Richier S."/>
            <person name="Rokitta S."/>
            <person name="Shiraiwa Y."/>
            <person name="Soanes D.M."/>
            <person name="van der Giezen M."/>
            <person name="Wahlund T.M."/>
            <person name="Williams B."/>
            <person name="Wilson W."/>
            <person name="Wolfe G."/>
            <person name="Wurch L.L."/>
        </authorList>
    </citation>
    <scope>NUCLEOTIDE SEQUENCE</scope>
</reference>
<dbReference type="KEGG" id="ehx:EMIHUDRAFT_99844"/>
<dbReference type="HOGENOM" id="CLU_394553_0_0_1"/>
<organism evidence="3 4">
    <name type="scientific">Emiliania huxleyi (strain CCMP1516)</name>
    <dbReference type="NCBI Taxonomy" id="280463"/>
    <lineage>
        <taxon>Eukaryota</taxon>
        <taxon>Haptista</taxon>
        <taxon>Haptophyta</taxon>
        <taxon>Prymnesiophyceae</taxon>
        <taxon>Isochrysidales</taxon>
        <taxon>Noelaerhabdaceae</taxon>
        <taxon>Emiliania</taxon>
    </lineage>
</organism>
<dbReference type="OMA" id="GRMVLPP"/>
<feature type="region of interest" description="Disordered" evidence="1">
    <location>
        <begin position="615"/>
        <end position="639"/>
    </location>
</feature>
<dbReference type="EnsemblProtists" id="EOD28337">
    <property type="protein sequence ID" value="EOD28337"/>
    <property type="gene ID" value="EMIHUDRAFT_99844"/>
</dbReference>
<protein>
    <recommendedName>
        <fullName evidence="5">Fe2OG dioxygenase domain-containing protein</fullName>
    </recommendedName>
</protein>
<evidence type="ECO:0000256" key="2">
    <source>
        <dbReference type="SAM" id="Phobius"/>
    </source>
</evidence>
<dbReference type="Proteomes" id="UP000013827">
    <property type="component" value="Unassembled WGS sequence"/>
</dbReference>